<evidence type="ECO:0000313" key="2">
    <source>
        <dbReference type="EMBL" id="TCK93106.1"/>
    </source>
</evidence>
<keyword evidence="1" id="KW-0812">Transmembrane</keyword>
<accession>A0A4R1MK52</accession>
<keyword evidence="3" id="KW-1185">Reference proteome</keyword>
<evidence type="ECO:0000256" key="1">
    <source>
        <dbReference type="SAM" id="Phobius"/>
    </source>
</evidence>
<evidence type="ECO:0000313" key="3">
    <source>
        <dbReference type="Proteomes" id="UP000294545"/>
    </source>
</evidence>
<protein>
    <submittedName>
        <fullName evidence="2">TadE-like protein</fullName>
    </submittedName>
</protein>
<organism evidence="2 3">
    <name type="scientific">Natranaerovirga hydrolytica</name>
    <dbReference type="NCBI Taxonomy" id="680378"/>
    <lineage>
        <taxon>Bacteria</taxon>
        <taxon>Bacillati</taxon>
        <taxon>Bacillota</taxon>
        <taxon>Clostridia</taxon>
        <taxon>Lachnospirales</taxon>
        <taxon>Natranaerovirgaceae</taxon>
        <taxon>Natranaerovirga</taxon>
    </lineage>
</organism>
<name>A0A4R1MK52_9FIRM</name>
<dbReference type="EMBL" id="SMGQ01000012">
    <property type="protein sequence ID" value="TCK93106.1"/>
    <property type="molecule type" value="Genomic_DNA"/>
</dbReference>
<dbReference type="RefSeq" id="WP_165868536.1">
    <property type="nucleotide sequence ID" value="NZ_SMGQ01000012.1"/>
</dbReference>
<keyword evidence="1" id="KW-0472">Membrane</keyword>
<feature type="transmembrane region" description="Helical" evidence="1">
    <location>
        <begin position="12"/>
        <end position="32"/>
    </location>
</feature>
<dbReference type="AlphaFoldDB" id="A0A4R1MK52"/>
<comment type="caution">
    <text evidence="2">The sequence shown here is derived from an EMBL/GenBank/DDBJ whole genome shotgun (WGS) entry which is preliminary data.</text>
</comment>
<reference evidence="2 3" key="1">
    <citation type="submission" date="2019-03" db="EMBL/GenBank/DDBJ databases">
        <title>Genomic Encyclopedia of Type Strains, Phase IV (KMG-IV): sequencing the most valuable type-strain genomes for metagenomic binning, comparative biology and taxonomic classification.</title>
        <authorList>
            <person name="Goeker M."/>
        </authorList>
    </citation>
    <scope>NUCLEOTIDE SEQUENCE [LARGE SCALE GENOMIC DNA]</scope>
    <source>
        <strain evidence="2 3">DSM 24176</strain>
    </source>
</reference>
<dbReference type="Proteomes" id="UP000294545">
    <property type="component" value="Unassembled WGS sequence"/>
</dbReference>
<sequence>MKPQSKKGSLTIEASLALPIFIFAIVFVMYFIKILHIQENMQHALDQTANEIAMYAYVYDQTGIKDIQQNAYKQYKSESGDVNQQIDQILTNGSDAIQNIQELIQIKDRIHTNETVNKTPNDLTPNDLTGFIKGYKQQIQSLTGQIQSQITSVVGNVTHIAESIQSVLANKDQVMAYGKQEGFEYIINTIGNQGAQHIFHTYMTEEEIEGYYIVDGIRGLDFSRSQYLLETDDIDLAMTYSIKMPIPLRVVEEVPLIQRVKVRAWTGNKNRTQADNNSDNDANPNENEEVVVYISARAQGNETIVYHTNPTCYHIYKEPTQIPFKEIGHKSSCNRCSKHAEPDLEDLVYITDGGAHYHVDGNCTAITREVITIALEDLPNGRECQVCQQR</sequence>
<keyword evidence="1" id="KW-1133">Transmembrane helix</keyword>
<proteinExistence type="predicted"/>
<gene>
    <name evidence="2" type="ORF">EDC19_1284</name>
</gene>